<accession>A0ABC9NDR9</accession>
<dbReference type="Proteomes" id="UP000004110">
    <property type="component" value="Unassembled WGS sequence"/>
</dbReference>
<organism evidence="1 2">
    <name type="scientific">Bacteroides uniformis (strain ATCC 8492 / DSM 6597 / CCUG 4942 / CIP 103695 / JCM 5828 / KCTC 5204 / NCTC 13054 / VPI 0061)</name>
    <dbReference type="NCBI Taxonomy" id="411479"/>
    <lineage>
        <taxon>Bacteria</taxon>
        <taxon>Pseudomonadati</taxon>
        <taxon>Bacteroidota</taxon>
        <taxon>Bacteroidia</taxon>
        <taxon>Bacteroidales</taxon>
        <taxon>Bacteroidaceae</taxon>
        <taxon>Bacteroides</taxon>
    </lineage>
</organism>
<evidence type="ECO:0000313" key="2">
    <source>
        <dbReference type="Proteomes" id="UP000004110"/>
    </source>
</evidence>
<dbReference type="AlphaFoldDB" id="A0ABC9NDR9"/>
<evidence type="ECO:0000313" key="1">
    <source>
        <dbReference type="EMBL" id="EDO54870.1"/>
    </source>
</evidence>
<protein>
    <submittedName>
        <fullName evidence="1">Uncharacterized protein</fullName>
    </submittedName>
</protein>
<dbReference type="EMBL" id="AAYH02000040">
    <property type="protein sequence ID" value="EDO54870.1"/>
    <property type="molecule type" value="Genomic_DNA"/>
</dbReference>
<reference evidence="1" key="1">
    <citation type="submission" date="2007-06" db="EMBL/GenBank/DDBJ databases">
        <authorList>
            <person name="Fulton L."/>
            <person name="Clifton S."/>
            <person name="Fulton B."/>
            <person name="Xu J."/>
            <person name="Minx P."/>
            <person name="Pepin K.H."/>
            <person name="Johnson M."/>
            <person name="Thiruvilangam P."/>
            <person name="Bhonagiri V."/>
            <person name="Nash W.E."/>
            <person name="Mardis E.R."/>
            <person name="Wilson R.K."/>
        </authorList>
    </citation>
    <scope>NUCLEOTIDE SEQUENCE [LARGE SCALE GENOMIC DNA]</scope>
    <source>
        <strain evidence="1">ATCC 8492</strain>
    </source>
</reference>
<name>A0ABC9NDR9_BACUC</name>
<keyword evidence="2" id="KW-1185">Reference proteome</keyword>
<proteinExistence type="predicted"/>
<comment type="caution">
    <text evidence="1">The sequence shown here is derived from an EMBL/GenBank/DDBJ whole genome shotgun (WGS) entry which is preliminary data.</text>
</comment>
<gene>
    <name evidence="1" type="ORF">BACUNI_01392</name>
</gene>
<sequence length="43" mass="4817">MLSLPQSLSYESLSHCSSFNIQLLLGGLFHNYSPYSNLIITIN</sequence>
<reference evidence="1" key="2">
    <citation type="submission" date="2013-11" db="EMBL/GenBank/DDBJ databases">
        <title>Draft genome sequence of Bacteroides uniformis (ATCC 8492).</title>
        <authorList>
            <person name="Sudarsanam P."/>
            <person name="Ley R."/>
            <person name="Guruge J."/>
            <person name="Turnbaugh P.J."/>
            <person name="Mahowald M."/>
            <person name="Liep D."/>
            <person name="Gordon J."/>
        </authorList>
    </citation>
    <scope>NUCLEOTIDE SEQUENCE</scope>
    <source>
        <strain evidence="1">ATCC 8492</strain>
    </source>
</reference>